<evidence type="ECO:0000259" key="2">
    <source>
        <dbReference type="Pfam" id="PF00534"/>
    </source>
</evidence>
<dbReference type="InterPro" id="IPR028098">
    <property type="entry name" value="Glyco_trans_4-like_N"/>
</dbReference>
<accession>A0A0M8KA10</accession>
<dbReference type="SUPFAM" id="SSF53756">
    <property type="entry name" value="UDP-Glycosyltransferase/glycogen phosphorylase"/>
    <property type="match status" value="1"/>
</dbReference>
<gene>
    <name evidence="4" type="ORF">ARMA_2354</name>
    <name evidence="5" type="ORF">SE16_02195</name>
</gene>
<evidence type="ECO:0000313" key="6">
    <source>
        <dbReference type="Proteomes" id="UP000037784"/>
    </source>
</evidence>
<proteinExistence type="predicted"/>
<dbReference type="Pfam" id="PF13439">
    <property type="entry name" value="Glyco_transf_4"/>
    <property type="match status" value="1"/>
</dbReference>
<reference evidence="6" key="3">
    <citation type="submission" date="2015-08" db="EMBL/GenBank/DDBJ databases">
        <title>Draft Genome Sequence of a Heterotrophic Facultative Anaerobic Bacterium Ardenticatena maritima Strain 110S.</title>
        <authorList>
            <person name="Kawaichi S."/>
            <person name="Yoshida T."/>
            <person name="Sako Y."/>
            <person name="Nakamura R."/>
        </authorList>
    </citation>
    <scope>NUCLEOTIDE SEQUENCE [LARGE SCALE GENOMIC DNA]</scope>
    <source>
        <strain evidence="6">110S</strain>
    </source>
</reference>
<comment type="caution">
    <text evidence="4">The sequence shown here is derived from an EMBL/GenBank/DDBJ whole genome shotgun (WGS) entry which is preliminary data.</text>
</comment>
<evidence type="ECO:0000313" key="4">
    <source>
        <dbReference type="EMBL" id="GAP63931.1"/>
    </source>
</evidence>
<dbReference type="OrthoDB" id="9775911at2"/>
<protein>
    <recommendedName>
        <fullName evidence="8">Glycosyl transferase family 1 domain-containing protein</fullName>
    </recommendedName>
</protein>
<dbReference type="EMBL" id="LGKN01000003">
    <property type="protein sequence ID" value="KPL89304.1"/>
    <property type="molecule type" value="Genomic_DNA"/>
</dbReference>
<evidence type="ECO:0000313" key="7">
    <source>
        <dbReference type="Proteomes" id="UP000050502"/>
    </source>
</evidence>
<evidence type="ECO:0000313" key="5">
    <source>
        <dbReference type="EMBL" id="KPL89304.1"/>
    </source>
</evidence>
<dbReference type="STRING" id="872965.SE16_02195"/>
<dbReference type="EMBL" id="BBZA01000211">
    <property type="protein sequence ID" value="GAP63931.1"/>
    <property type="molecule type" value="Genomic_DNA"/>
</dbReference>
<dbReference type="InterPro" id="IPR001296">
    <property type="entry name" value="Glyco_trans_1"/>
</dbReference>
<dbReference type="CDD" id="cd03801">
    <property type="entry name" value="GT4_PimA-like"/>
    <property type="match status" value="1"/>
</dbReference>
<dbReference type="PANTHER" id="PTHR46401:SF2">
    <property type="entry name" value="GLYCOSYLTRANSFERASE WBBK-RELATED"/>
    <property type="match status" value="1"/>
</dbReference>
<name>A0A0M8KA10_9CHLR</name>
<reference evidence="5 7" key="2">
    <citation type="submission" date="2015-07" db="EMBL/GenBank/DDBJ databases">
        <title>Whole genome sequence of Ardenticatena maritima DSM 23922.</title>
        <authorList>
            <person name="Hemp J."/>
            <person name="Ward L.M."/>
            <person name="Pace L.A."/>
            <person name="Fischer W.W."/>
        </authorList>
    </citation>
    <scope>NUCLEOTIDE SEQUENCE [LARGE SCALE GENOMIC DNA]</scope>
    <source>
        <strain evidence="5 7">110S</strain>
    </source>
</reference>
<reference evidence="4 6" key="1">
    <citation type="journal article" date="2015" name="Genome Announc.">
        <title>Draft Genome Sequence of a Heterotrophic Facultative Anaerobic Thermophilic Bacterium, Ardenticatena maritima Strain 110ST.</title>
        <authorList>
            <person name="Kawaichi S."/>
            <person name="Yoshida T."/>
            <person name="Sako Y."/>
            <person name="Nakamura R."/>
        </authorList>
    </citation>
    <scope>NUCLEOTIDE SEQUENCE [LARGE SCALE GENOMIC DNA]</scope>
    <source>
        <strain evidence="4 6">110S</strain>
    </source>
</reference>
<organism evidence="4 6">
    <name type="scientific">Ardenticatena maritima</name>
    <dbReference type="NCBI Taxonomy" id="872965"/>
    <lineage>
        <taxon>Bacteria</taxon>
        <taxon>Bacillati</taxon>
        <taxon>Chloroflexota</taxon>
        <taxon>Ardenticatenia</taxon>
        <taxon>Ardenticatenales</taxon>
        <taxon>Ardenticatenaceae</taxon>
        <taxon>Ardenticatena</taxon>
    </lineage>
</organism>
<keyword evidence="6" id="KW-1185">Reference proteome</keyword>
<sequence>MRIGMVHYAGPPFVGGVELTIFHHARILLALGHQVVVVAGRGEACLPGMVFHHVPQVGSRGARIEALNAALARGDIPDDFEPLVAEIREALRTTLHGYDVVIGHNFFTLHKNLALTTAVYRMVLAGEGPPWIAWHHDFAWLRPQYLPELHPGEPWELLRRPWPGVRHVTVSAAQRTDLARLYGVDEARIAVVPPGVEPSTLWRLPPRIATLVEQWGLWRADVVFLLPARITRRKQIERALEWLAALRAHTGEDARLIVTGPPGPHNPANQAYFQELLALRARLGITEAAHFAYEAGVEPTDEEVAALYQVADALMFTSKQEGFGIPVLEAGLLRLPIFATDLPPFHESVAPDAFLFAPETPPEQVASEIAEALRNDRALRLRKRMLREFTWRRIVEDRLLPLVQAQAHTA</sequence>
<dbReference type="AlphaFoldDB" id="A0A0M8KA10"/>
<feature type="domain" description="Glycosyl transferase family 1" evidence="2">
    <location>
        <begin position="221"/>
        <end position="385"/>
    </location>
</feature>
<dbReference type="Proteomes" id="UP000037784">
    <property type="component" value="Unassembled WGS sequence"/>
</dbReference>
<dbReference type="GO" id="GO:0016757">
    <property type="term" value="F:glycosyltransferase activity"/>
    <property type="evidence" value="ECO:0007669"/>
    <property type="project" value="InterPro"/>
</dbReference>
<dbReference type="RefSeq" id="WP_054493701.1">
    <property type="nucleotide sequence ID" value="NZ_BBZA01000211.1"/>
</dbReference>
<dbReference type="Proteomes" id="UP000050502">
    <property type="component" value="Unassembled WGS sequence"/>
</dbReference>
<dbReference type="Gene3D" id="3.40.50.2000">
    <property type="entry name" value="Glycogen Phosphorylase B"/>
    <property type="match status" value="2"/>
</dbReference>
<dbReference type="InParanoid" id="A0A0M8KA10"/>
<evidence type="ECO:0000256" key="1">
    <source>
        <dbReference type="ARBA" id="ARBA00022679"/>
    </source>
</evidence>
<feature type="domain" description="Glycosyltransferase subfamily 4-like N-terminal" evidence="3">
    <location>
        <begin position="14"/>
        <end position="199"/>
    </location>
</feature>
<evidence type="ECO:0008006" key="8">
    <source>
        <dbReference type="Google" id="ProtNLM"/>
    </source>
</evidence>
<keyword evidence="1" id="KW-0808">Transferase</keyword>
<dbReference type="Pfam" id="PF00534">
    <property type="entry name" value="Glycos_transf_1"/>
    <property type="match status" value="1"/>
</dbReference>
<dbReference type="PANTHER" id="PTHR46401">
    <property type="entry name" value="GLYCOSYLTRANSFERASE WBBK-RELATED"/>
    <property type="match status" value="1"/>
</dbReference>
<evidence type="ECO:0000259" key="3">
    <source>
        <dbReference type="Pfam" id="PF13439"/>
    </source>
</evidence>